<dbReference type="Pfam" id="PF02597">
    <property type="entry name" value="ThiS"/>
    <property type="match status" value="1"/>
</dbReference>
<dbReference type="PANTHER" id="PTHR34472:SF1">
    <property type="entry name" value="SULFUR CARRIER PROTEIN THIS"/>
    <property type="match status" value="1"/>
</dbReference>
<name>A0ABV6IE32_9BURK</name>
<gene>
    <name evidence="1" type="primary">thiS</name>
    <name evidence="1" type="ORF">ACFFJH_09740</name>
</gene>
<dbReference type="PANTHER" id="PTHR34472">
    <property type="entry name" value="SULFUR CARRIER PROTEIN THIS"/>
    <property type="match status" value="1"/>
</dbReference>
<dbReference type="InterPro" id="IPR010035">
    <property type="entry name" value="Thi_S"/>
</dbReference>
<dbReference type="Proteomes" id="UP001589844">
    <property type="component" value="Unassembled WGS sequence"/>
</dbReference>
<dbReference type="SUPFAM" id="SSF54285">
    <property type="entry name" value="MoaD/ThiS"/>
    <property type="match status" value="1"/>
</dbReference>
<sequence>MKIAMEIQLNGEPRVLSSATDLHSLIIELQLGNQAIAVAVNRQVIRRAQWQQHTLQAGDQVDVVRAIGGG</sequence>
<reference evidence="1 2" key="1">
    <citation type="submission" date="2024-09" db="EMBL/GenBank/DDBJ databases">
        <authorList>
            <person name="Sun Q."/>
            <person name="Mori K."/>
        </authorList>
    </citation>
    <scope>NUCLEOTIDE SEQUENCE [LARGE SCALE GENOMIC DNA]</scope>
    <source>
        <strain evidence="1 2">CCM 8677</strain>
    </source>
</reference>
<keyword evidence="2" id="KW-1185">Reference proteome</keyword>
<dbReference type="InterPro" id="IPR003749">
    <property type="entry name" value="ThiS/MoaD-like"/>
</dbReference>
<dbReference type="EMBL" id="JBHLXJ010000009">
    <property type="protein sequence ID" value="MFC0350087.1"/>
    <property type="molecule type" value="Genomic_DNA"/>
</dbReference>
<dbReference type="Gene3D" id="3.10.20.30">
    <property type="match status" value="1"/>
</dbReference>
<dbReference type="RefSeq" id="WP_390211988.1">
    <property type="nucleotide sequence ID" value="NZ_JBHLXJ010000009.1"/>
</dbReference>
<organism evidence="1 2">
    <name type="scientific">Undibacterium danionis</name>
    <dbReference type="NCBI Taxonomy" id="1812100"/>
    <lineage>
        <taxon>Bacteria</taxon>
        <taxon>Pseudomonadati</taxon>
        <taxon>Pseudomonadota</taxon>
        <taxon>Betaproteobacteria</taxon>
        <taxon>Burkholderiales</taxon>
        <taxon>Oxalobacteraceae</taxon>
        <taxon>Undibacterium</taxon>
    </lineage>
</organism>
<comment type="caution">
    <text evidence="1">The sequence shown here is derived from an EMBL/GenBank/DDBJ whole genome shotgun (WGS) entry which is preliminary data.</text>
</comment>
<dbReference type="InterPro" id="IPR016155">
    <property type="entry name" value="Mopterin_synth/thiamin_S_b"/>
</dbReference>
<dbReference type="CDD" id="cd00565">
    <property type="entry name" value="Ubl_ThiS"/>
    <property type="match status" value="1"/>
</dbReference>
<evidence type="ECO:0000313" key="1">
    <source>
        <dbReference type="EMBL" id="MFC0350087.1"/>
    </source>
</evidence>
<protein>
    <submittedName>
        <fullName evidence="1">Sulfur carrier protein ThiS</fullName>
    </submittedName>
</protein>
<evidence type="ECO:0000313" key="2">
    <source>
        <dbReference type="Proteomes" id="UP001589844"/>
    </source>
</evidence>
<dbReference type="InterPro" id="IPR012675">
    <property type="entry name" value="Beta-grasp_dom_sf"/>
</dbReference>
<accession>A0ABV6IE32</accession>
<proteinExistence type="predicted"/>
<dbReference type="NCBIfam" id="TIGR01683">
    <property type="entry name" value="thiS"/>
    <property type="match status" value="1"/>
</dbReference>